<dbReference type="KEGG" id="mds:MDIS_01015"/>
<dbReference type="Proteomes" id="UP000289629">
    <property type="component" value="Chromosome"/>
</dbReference>
<organism evidence="2 4">
    <name type="scientific">Mesomycoplasma dispar</name>
    <dbReference type="NCBI Taxonomy" id="86660"/>
    <lineage>
        <taxon>Bacteria</taxon>
        <taxon>Bacillati</taxon>
        <taxon>Mycoplasmatota</taxon>
        <taxon>Mycoplasmoidales</taxon>
        <taxon>Metamycoplasmataceae</taxon>
        <taxon>Mesomycoplasma</taxon>
    </lineage>
</organism>
<accession>A0AAJ5NMA0</accession>
<protein>
    <submittedName>
        <fullName evidence="2">Uncharacterized protein</fullName>
    </submittedName>
</protein>
<dbReference type="RefSeq" id="WP_044635253.1">
    <property type="nucleotide sequence ID" value="NZ_CP007229.1"/>
</dbReference>
<reference evidence="2 4" key="2">
    <citation type="submission" date="2019-01" db="EMBL/GenBank/DDBJ databases">
        <authorList>
            <consortium name="Pathogen Informatics"/>
        </authorList>
    </citation>
    <scope>NUCLEOTIDE SEQUENCE [LARGE SCALE GENOMIC DNA]</scope>
    <source>
        <strain evidence="2 4">NCTC10125</strain>
    </source>
</reference>
<name>A0AAJ5NMA0_9BACT</name>
<dbReference type="EMBL" id="LR214971">
    <property type="protein sequence ID" value="VEU61394.1"/>
    <property type="molecule type" value="Genomic_DNA"/>
</dbReference>
<evidence type="ECO:0000313" key="2">
    <source>
        <dbReference type="EMBL" id="VEU61394.1"/>
    </source>
</evidence>
<proteinExistence type="predicted"/>
<sequence length="135" mass="15556">MKVKFFSGIKTDGEVKKMVEFINDITITKEKIDNVETDVFEMLNPENNTMIRLEIFGENLTVFSGENTLFFELNKEIDNIFYNNTVETKVATVLNKLDIKPKSVSIEYDLLLKNEEPTPNAKIATYTSDLEFIDD</sequence>
<evidence type="ECO:0000313" key="3">
    <source>
        <dbReference type="Proteomes" id="UP000224629"/>
    </source>
</evidence>
<keyword evidence="3" id="KW-1185">Reference proteome</keyword>
<evidence type="ECO:0000313" key="4">
    <source>
        <dbReference type="Proteomes" id="UP000289629"/>
    </source>
</evidence>
<evidence type="ECO:0000313" key="1">
    <source>
        <dbReference type="EMBL" id="ATP59523.1"/>
    </source>
</evidence>
<gene>
    <name evidence="1" type="ORF">CSW10_00955</name>
    <name evidence="2" type="ORF">NCTC10125_00198</name>
</gene>
<dbReference type="Proteomes" id="UP000224629">
    <property type="component" value="Chromosome"/>
</dbReference>
<dbReference type="EMBL" id="CP024161">
    <property type="protein sequence ID" value="ATP59523.1"/>
    <property type="molecule type" value="Genomic_DNA"/>
</dbReference>
<dbReference type="AlphaFoldDB" id="A0AAJ5NMA0"/>
<reference evidence="1 3" key="1">
    <citation type="submission" date="2017-10" db="EMBL/GenBank/DDBJ databases">
        <title>Genome-wide analysis of the first isolated strain mycoplasma dispar GS01.</title>
        <authorList>
            <person name="Hao H."/>
            <person name="Chen S."/>
            <person name="Zhao P."/>
            <person name="Chu Y."/>
            <person name="Liu Y."/>
        </authorList>
    </citation>
    <scope>NUCLEOTIDE SEQUENCE [LARGE SCALE GENOMIC DNA]</scope>
    <source>
        <strain evidence="1 3">GS01</strain>
    </source>
</reference>